<gene>
    <name evidence="2" type="ORF">METZ01_LOCUS118954</name>
</gene>
<accession>A0A381XN76</accession>
<reference evidence="2" key="1">
    <citation type="submission" date="2018-05" db="EMBL/GenBank/DDBJ databases">
        <authorList>
            <person name="Lanie J.A."/>
            <person name="Ng W.-L."/>
            <person name="Kazmierczak K.M."/>
            <person name="Andrzejewski T.M."/>
            <person name="Davidsen T.M."/>
            <person name="Wayne K.J."/>
            <person name="Tettelin H."/>
            <person name="Glass J.I."/>
            <person name="Rusch D."/>
            <person name="Podicherti R."/>
            <person name="Tsui H.-C.T."/>
            <person name="Winkler M.E."/>
        </authorList>
    </citation>
    <scope>NUCLEOTIDE SEQUENCE</scope>
</reference>
<proteinExistence type="predicted"/>
<evidence type="ECO:0000313" key="2">
    <source>
        <dbReference type="EMBL" id="SVA66100.1"/>
    </source>
</evidence>
<dbReference type="EMBL" id="UINC01015753">
    <property type="protein sequence ID" value="SVA66100.1"/>
    <property type="molecule type" value="Genomic_DNA"/>
</dbReference>
<keyword evidence="1" id="KW-0472">Membrane</keyword>
<keyword evidence="1" id="KW-0812">Transmembrane</keyword>
<protein>
    <submittedName>
        <fullName evidence="2">Uncharacterized protein</fullName>
    </submittedName>
</protein>
<dbReference type="AlphaFoldDB" id="A0A381XN76"/>
<name>A0A381XN76_9ZZZZ</name>
<sequence length="61" mass="6915">MNDKYSKNTFSKKPMATRTIEINKENILQYSWIDRLITNMYIVLSASLLVITMASLASVSG</sequence>
<keyword evidence="1" id="KW-1133">Transmembrane helix</keyword>
<organism evidence="2">
    <name type="scientific">marine metagenome</name>
    <dbReference type="NCBI Taxonomy" id="408172"/>
    <lineage>
        <taxon>unclassified sequences</taxon>
        <taxon>metagenomes</taxon>
        <taxon>ecological metagenomes</taxon>
    </lineage>
</organism>
<evidence type="ECO:0000256" key="1">
    <source>
        <dbReference type="SAM" id="Phobius"/>
    </source>
</evidence>
<feature type="transmembrane region" description="Helical" evidence="1">
    <location>
        <begin position="40"/>
        <end position="59"/>
    </location>
</feature>